<evidence type="ECO:0000313" key="5">
    <source>
        <dbReference type="RefSeq" id="XP_025410033.1"/>
    </source>
</evidence>
<dbReference type="GO" id="GO:0046872">
    <property type="term" value="F:metal ion binding"/>
    <property type="evidence" value="ECO:0007669"/>
    <property type="project" value="UniProtKB-KW"/>
</dbReference>
<feature type="domain" description="DDE Tnp4" evidence="3">
    <location>
        <begin position="3"/>
        <end position="137"/>
    </location>
</feature>
<protein>
    <submittedName>
        <fullName evidence="5">Uncharacterized protein LOC112683295 isoform X1</fullName>
    </submittedName>
</protein>
<dbReference type="AlphaFoldDB" id="A0A8B8FH24"/>
<dbReference type="Pfam" id="PF13359">
    <property type="entry name" value="DDE_Tnp_4"/>
    <property type="match status" value="1"/>
</dbReference>
<dbReference type="OrthoDB" id="6618052at2759"/>
<evidence type="ECO:0000256" key="1">
    <source>
        <dbReference type="ARBA" id="ARBA00001968"/>
    </source>
</evidence>
<dbReference type="InterPro" id="IPR027806">
    <property type="entry name" value="HARBI1_dom"/>
</dbReference>
<dbReference type="Proteomes" id="UP000694846">
    <property type="component" value="Unplaced"/>
</dbReference>
<comment type="cofactor">
    <cofactor evidence="1">
        <name>a divalent metal cation</name>
        <dbReference type="ChEBI" id="CHEBI:60240"/>
    </cofactor>
</comment>
<evidence type="ECO:0000313" key="4">
    <source>
        <dbReference type="Proteomes" id="UP000694846"/>
    </source>
</evidence>
<name>A0A8B8FH24_9HEMI</name>
<reference evidence="5" key="1">
    <citation type="submission" date="2025-08" db="UniProtKB">
        <authorList>
            <consortium name="RefSeq"/>
        </authorList>
    </citation>
    <scope>IDENTIFICATION</scope>
    <source>
        <tissue evidence="5">Whole body</tissue>
    </source>
</reference>
<dbReference type="GeneID" id="112683295"/>
<dbReference type="RefSeq" id="XP_025410033.1">
    <property type="nucleotide sequence ID" value="XM_025554248.1"/>
</dbReference>
<gene>
    <name evidence="5" type="primary">LOC112683295</name>
</gene>
<evidence type="ECO:0000259" key="3">
    <source>
        <dbReference type="Pfam" id="PF13359"/>
    </source>
</evidence>
<keyword evidence="4" id="KW-1185">Reference proteome</keyword>
<sequence length="166" mass="19123">MEVFDANYCFTIVDIGSYGCEGDTNIFNQSTFGKQLYNTLNLPSSTNLLKNTDGPALTYVLIGDEVFGIHQRLFRPHSSRDLHYSKRIFNYKLCRARRNVAYAFGILCGKFEIFYECIAVEPNFVITIVQAAVVLHNYIRRRDGFEFEDTLNDDNMLAIEKLHLEV</sequence>
<organism evidence="4 5">
    <name type="scientific">Sipha flava</name>
    <name type="common">yellow sugarcane aphid</name>
    <dbReference type="NCBI Taxonomy" id="143950"/>
    <lineage>
        <taxon>Eukaryota</taxon>
        <taxon>Metazoa</taxon>
        <taxon>Ecdysozoa</taxon>
        <taxon>Arthropoda</taxon>
        <taxon>Hexapoda</taxon>
        <taxon>Insecta</taxon>
        <taxon>Pterygota</taxon>
        <taxon>Neoptera</taxon>
        <taxon>Paraneoptera</taxon>
        <taxon>Hemiptera</taxon>
        <taxon>Sternorrhyncha</taxon>
        <taxon>Aphidomorpha</taxon>
        <taxon>Aphidoidea</taxon>
        <taxon>Aphididae</taxon>
        <taxon>Sipha</taxon>
    </lineage>
</organism>
<proteinExistence type="predicted"/>
<evidence type="ECO:0000256" key="2">
    <source>
        <dbReference type="ARBA" id="ARBA00022723"/>
    </source>
</evidence>
<accession>A0A8B8FH24</accession>
<keyword evidence="2" id="KW-0479">Metal-binding</keyword>